<evidence type="ECO:0000313" key="3">
    <source>
        <dbReference type="EMBL" id="PKZ42522.1"/>
    </source>
</evidence>
<evidence type="ECO:0000313" key="4">
    <source>
        <dbReference type="Proteomes" id="UP000234206"/>
    </source>
</evidence>
<proteinExistence type="predicted"/>
<dbReference type="RefSeq" id="WP_101849010.1">
    <property type="nucleotide sequence ID" value="NZ_PKIZ01000002.1"/>
</dbReference>
<dbReference type="SUPFAM" id="SSF53474">
    <property type="entry name" value="alpha/beta-Hydrolases"/>
    <property type="match status" value="1"/>
</dbReference>
<name>A0A2I1PD07_9MICO</name>
<evidence type="ECO:0008006" key="5">
    <source>
        <dbReference type="Google" id="ProtNLM"/>
    </source>
</evidence>
<dbReference type="Proteomes" id="UP000234206">
    <property type="component" value="Unassembled WGS sequence"/>
</dbReference>
<dbReference type="Gene3D" id="3.40.50.1820">
    <property type="entry name" value="alpha/beta hydrolase"/>
    <property type="match status" value="1"/>
</dbReference>
<feature type="compositionally biased region" description="Low complexity" evidence="1">
    <location>
        <begin position="22"/>
        <end position="44"/>
    </location>
</feature>
<dbReference type="EMBL" id="PKIZ01000002">
    <property type="protein sequence ID" value="PKZ42522.1"/>
    <property type="molecule type" value="Genomic_DNA"/>
</dbReference>
<keyword evidence="4" id="KW-1185">Reference proteome</keyword>
<dbReference type="AlphaFoldDB" id="A0A2I1PD07"/>
<comment type="caution">
    <text evidence="3">The sequence shown here is derived from an EMBL/GenBank/DDBJ whole genome shotgun (WGS) entry which is preliminary data.</text>
</comment>
<protein>
    <recommendedName>
        <fullName evidence="5">Lipase</fullName>
    </recommendedName>
</protein>
<reference evidence="3 4" key="1">
    <citation type="submission" date="2017-12" db="EMBL/GenBank/DDBJ databases">
        <title>Phylogenetic diversity of female urinary microbiome.</title>
        <authorList>
            <person name="Thomas-White K."/>
            <person name="Wolfe A.J."/>
        </authorList>
    </citation>
    <scope>NUCLEOTIDE SEQUENCE [LARGE SCALE GENOMIC DNA]</scope>
    <source>
        <strain evidence="3 4">UMB1298</strain>
    </source>
</reference>
<dbReference type="InterPro" id="IPR029058">
    <property type="entry name" value="AB_hydrolase_fold"/>
</dbReference>
<evidence type="ECO:0000256" key="1">
    <source>
        <dbReference type="SAM" id="MobiDB-lite"/>
    </source>
</evidence>
<evidence type="ECO:0000256" key="2">
    <source>
        <dbReference type="SAM" id="SignalP"/>
    </source>
</evidence>
<feature type="region of interest" description="Disordered" evidence="1">
    <location>
        <begin position="22"/>
        <end position="87"/>
    </location>
</feature>
<organism evidence="3 4">
    <name type="scientific">Kytococcus schroeteri</name>
    <dbReference type="NCBI Taxonomy" id="138300"/>
    <lineage>
        <taxon>Bacteria</taxon>
        <taxon>Bacillati</taxon>
        <taxon>Actinomycetota</taxon>
        <taxon>Actinomycetes</taxon>
        <taxon>Micrococcales</taxon>
        <taxon>Kytococcaceae</taxon>
        <taxon>Kytococcus</taxon>
    </lineage>
</organism>
<gene>
    <name evidence="3" type="ORF">CYJ76_01185</name>
</gene>
<accession>A0A2I1PD07</accession>
<sequence length="209" mass="21680">MRRLPVAVVAALCLAPMAVPAGAAPAATPPSGAATSSSTPGSAGNDSMALDAAAKGTDRAAEYPDQGDGPHSPRNRTPEPLSVKRSGGVEVRAVDLGDIDLGGPRNPGEFRAPVRGQLYRPAHARGKAPLLVFGHLRAPACTDDLSRWPCPAGFEPMRYDLGMAYLGQALAEQGYAVLVPDLAPLYVAGALSDPYDQTTGWLRTVDGLR</sequence>
<keyword evidence="2" id="KW-0732">Signal</keyword>
<feature type="signal peptide" evidence="2">
    <location>
        <begin position="1"/>
        <end position="23"/>
    </location>
</feature>
<dbReference type="OrthoDB" id="9808543at2"/>
<feature type="chain" id="PRO_5014146099" description="Lipase" evidence="2">
    <location>
        <begin position="24"/>
        <end position="209"/>
    </location>
</feature>